<evidence type="ECO:0000313" key="1">
    <source>
        <dbReference type="EMBL" id="CAB5219946.1"/>
    </source>
</evidence>
<proteinExistence type="predicted"/>
<accession>A0A6J7WPX0</accession>
<organism evidence="1">
    <name type="scientific">uncultured Caudovirales phage</name>
    <dbReference type="NCBI Taxonomy" id="2100421"/>
    <lineage>
        <taxon>Viruses</taxon>
        <taxon>Duplodnaviria</taxon>
        <taxon>Heunggongvirae</taxon>
        <taxon>Uroviricota</taxon>
        <taxon>Caudoviricetes</taxon>
        <taxon>Peduoviridae</taxon>
        <taxon>Maltschvirus</taxon>
        <taxon>Maltschvirus maltsch</taxon>
    </lineage>
</organism>
<sequence>MDYIYIGPSPADEPCAQTGVTEGAERLNKLECRAYIDALRIVYGPEPEGAWLTIKRESHDYGDYFEVVCKYIESDDVATDYAYRLENGLGTWAEAEMKAPVQYDDRRQPVGIAA</sequence>
<gene>
    <name evidence="1" type="ORF">UFOVP237_39</name>
</gene>
<protein>
    <submittedName>
        <fullName evidence="1">Uncharacterized protein</fullName>
    </submittedName>
</protein>
<dbReference type="EMBL" id="LR798277">
    <property type="protein sequence ID" value="CAB5219946.1"/>
    <property type="molecule type" value="Genomic_DNA"/>
</dbReference>
<reference evidence="1" key="1">
    <citation type="submission" date="2020-05" db="EMBL/GenBank/DDBJ databases">
        <authorList>
            <person name="Chiriac C."/>
            <person name="Salcher M."/>
            <person name="Ghai R."/>
            <person name="Kavagutti S V."/>
        </authorList>
    </citation>
    <scope>NUCLEOTIDE SEQUENCE</scope>
</reference>
<name>A0A6J7WPX0_9CAUD</name>